<dbReference type="PROSITE" id="PS50012">
    <property type="entry name" value="RCC1_3"/>
    <property type="match status" value="3"/>
</dbReference>
<dbReference type="OrthoDB" id="1893551at2759"/>
<dbReference type="SUPFAM" id="SSF50985">
    <property type="entry name" value="RCC1/BLIP-II"/>
    <property type="match status" value="1"/>
</dbReference>
<dbReference type="Gene3D" id="2.130.10.30">
    <property type="entry name" value="Regulator of chromosome condensation 1/beta-lactamase-inhibitor protein II"/>
    <property type="match status" value="1"/>
</dbReference>
<evidence type="ECO:0000313" key="5">
    <source>
        <dbReference type="EMBL" id="CAD5123252.1"/>
    </source>
</evidence>
<dbReference type="InterPro" id="IPR002110">
    <property type="entry name" value="Ankyrin_rpt"/>
</dbReference>
<evidence type="ECO:0000313" key="6">
    <source>
        <dbReference type="Proteomes" id="UP000549394"/>
    </source>
</evidence>
<dbReference type="PROSITE" id="PS50097">
    <property type="entry name" value="BTB"/>
    <property type="match status" value="2"/>
</dbReference>
<keyword evidence="2" id="KW-0040">ANK repeat</keyword>
<dbReference type="InterPro" id="IPR000408">
    <property type="entry name" value="Reg_chr_condens"/>
</dbReference>
<dbReference type="InterPro" id="IPR011333">
    <property type="entry name" value="SKP1/BTB/POZ_sf"/>
</dbReference>
<dbReference type="SMART" id="SM00225">
    <property type="entry name" value="BTB"/>
    <property type="match status" value="2"/>
</dbReference>
<dbReference type="PANTHER" id="PTHR22872:SF2">
    <property type="entry name" value="INHIBITOR OF BRUTON TYROSINE KINASE"/>
    <property type="match status" value="1"/>
</dbReference>
<dbReference type="Pfam" id="PF00651">
    <property type="entry name" value="BTB"/>
    <property type="match status" value="2"/>
</dbReference>
<dbReference type="EMBL" id="CAJFCJ010000019">
    <property type="protein sequence ID" value="CAD5123252.1"/>
    <property type="molecule type" value="Genomic_DNA"/>
</dbReference>
<dbReference type="AlphaFoldDB" id="A0A7I8W3V9"/>
<name>A0A7I8W3V9_9ANNE</name>
<feature type="domain" description="BTB" evidence="4">
    <location>
        <begin position="560"/>
        <end position="618"/>
    </location>
</feature>
<feature type="repeat" description="RCC1" evidence="3">
    <location>
        <begin position="149"/>
        <end position="202"/>
    </location>
</feature>
<comment type="caution">
    <text evidence="5">The sequence shown here is derived from an EMBL/GenBank/DDBJ whole genome shotgun (WGS) entry which is preliminary data.</text>
</comment>
<dbReference type="InterPro" id="IPR036770">
    <property type="entry name" value="Ankyrin_rpt-contain_sf"/>
</dbReference>
<dbReference type="SUPFAM" id="SSF54695">
    <property type="entry name" value="POZ domain"/>
    <property type="match status" value="2"/>
</dbReference>
<feature type="repeat" description="ANK" evidence="2">
    <location>
        <begin position="50"/>
        <end position="83"/>
    </location>
</feature>
<dbReference type="InterPro" id="IPR009091">
    <property type="entry name" value="RCC1/BLIP-II"/>
</dbReference>
<protein>
    <submittedName>
        <fullName evidence="5">DgyrCDS11610</fullName>
    </submittedName>
</protein>
<dbReference type="InterPro" id="IPR000210">
    <property type="entry name" value="BTB/POZ_dom"/>
</dbReference>
<feature type="repeat" description="RCC1" evidence="3">
    <location>
        <begin position="255"/>
        <end position="305"/>
    </location>
</feature>
<gene>
    <name evidence="5" type="ORF">DGYR_LOCUS10949</name>
</gene>
<dbReference type="PROSITE" id="PS50088">
    <property type="entry name" value="ANK_REPEAT"/>
    <property type="match status" value="2"/>
</dbReference>
<proteinExistence type="predicted"/>
<dbReference type="InterPro" id="IPR051625">
    <property type="entry name" value="Signaling_Regulatory_Domain"/>
</dbReference>
<dbReference type="Gene3D" id="3.30.710.10">
    <property type="entry name" value="Potassium Channel Kv1.1, Chain A"/>
    <property type="match status" value="2"/>
</dbReference>
<dbReference type="PANTHER" id="PTHR22872">
    <property type="entry name" value="BTK-BINDING PROTEIN-RELATED"/>
    <property type="match status" value="1"/>
</dbReference>
<evidence type="ECO:0000256" key="2">
    <source>
        <dbReference type="PROSITE-ProRule" id="PRU00023"/>
    </source>
</evidence>
<feature type="domain" description="BTB" evidence="4">
    <location>
        <begin position="668"/>
        <end position="735"/>
    </location>
</feature>
<evidence type="ECO:0000259" key="4">
    <source>
        <dbReference type="PROSITE" id="PS50097"/>
    </source>
</evidence>
<dbReference type="Proteomes" id="UP000549394">
    <property type="component" value="Unassembled WGS sequence"/>
</dbReference>
<dbReference type="Pfam" id="PF00415">
    <property type="entry name" value="RCC1"/>
    <property type="match status" value="3"/>
</dbReference>
<dbReference type="Gene3D" id="1.25.40.20">
    <property type="entry name" value="Ankyrin repeat-containing domain"/>
    <property type="match status" value="1"/>
</dbReference>
<evidence type="ECO:0000256" key="3">
    <source>
        <dbReference type="PROSITE-ProRule" id="PRU00235"/>
    </source>
</evidence>
<dbReference type="PRINTS" id="PR00633">
    <property type="entry name" value="RCCNDNSATION"/>
</dbReference>
<organism evidence="5 6">
    <name type="scientific">Dimorphilus gyrociliatus</name>
    <dbReference type="NCBI Taxonomy" id="2664684"/>
    <lineage>
        <taxon>Eukaryota</taxon>
        <taxon>Metazoa</taxon>
        <taxon>Spiralia</taxon>
        <taxon>Lophotrochozoa</taxon>
        <taxon>Annelida</taxon>
        <taxon>Polychaeta</taxon>
        <taxon>Polychaeta incertae sedis</taxon>
        <taxon>Dinophilidae</taxon>
        <taxon>Dimorphilus</taxon>
    </lineage>
</organism>
<reference evidence="5 6" key="1">
    <citation type="submission" date="2020-08" db="EMBL/GenBank/DDBJ databases">
        <authorList>
            <person name="Hejnol A."/>
        </authorList>
    </citation>
    <scope>NUCLEOTIDE SEQUENCE [LARGE SCALE GENOMIC DNA]</scope>
</reference>
<dbReference type="Pfam" id="PF12796">
    <property type="entry name" value="Ank_2"/>
    <property type="match status" value="1"/>
</dbReference>
<sequence length="782" mass="89508">MSIEVVCDNDPCKSKSHALEMCSAVSKGNLNQIKLYLKSCNNPIYNTDEFGRTVLHVAATCGKLDIINWLIDEVGSEVNVKDNESNWTALHKAIYYRQLDAAISLIENGANIYSKDKDGLTPIDLAHLDCISSNCNIDEYTESTETDKLLAFSWGNNYNMNLGHENGKDRRLPDCIDFFPASGIHLKHVSMNEFHTMFLSSGGIVYTCGHGQKGRLGLGDELTYVKPQRVNYLKDKLCISVIASRDHSIFLTSDGTVYTCGDNSSGQLGHNCEKSLLPTLVKSLKKHEIIGIEGGKYHSIVWNENNIWSWGLNIGQLGQSRPQKDNKITKPTLITSLLCENGSRIEGVKSSEAGTIISRIKYDNILEFWVLYNFKILRIFSRQVSPTKRPLLELQKHIAIGGENLPKHINKQNQERPIEEFYCVFSVPTDKYEIYDIYLWRSSGILQKCIWPLKYNVNFKQCFIGGKFLYFLTTTNELFSSKFIGKSFEKSNKTNKETLELTFEKISHVFRAKYFVCDAKAKNFCILQTDSKLKYKPRNREFVNSNDFSYMLENAEEFAPDLQLTVNSRKFSVHKFILCSRSKWFLEKLTNDTISEISMPDNVTYKVFEDLLRLIYSGYCKKLPNNDKKFLEAGKFYGVKRLESCKKAVDICSQTLPHLQRQSLPQFYDIEISCPDGITFGCHKCILMAKSEYFHAMFSSDWLESKNELIELPEDSQVVMIVLDSFYNDNMLSRSENMTMELVCQVLCLAEQLLFDALKRRCESVLVSFSEIFFISICIPHL</sequence>
<keyword evidence="1" id="KW-0677">Repeat</keyword>
<keyword evidence="6" id="KW-1185">Reference proteome</keyword>
<dbReference type="CDD" id="cd18186">
    <property type="entry name" value="BTB_POZ_ZBTB_KLHL-like"/>
    <property type="match status" value="1"/>
</dbReference>
<evidence type="ECO:0000256" key="1">
    <source>
        <dbReference type="ARBA" id="ARBA00022737"/>
    </source>
</evidence>
<feature type="repeat" description="RCC1" evidence="3">
    <location>
        <begin position="203"/>
        <end position="254"/>
    </location>
</feature>
<dbReference type="SMART" id="SM00248">
    <property type="entry name" value="ANK"/>
    <property type="match status" value="2"/>
</dbReference>
<feature type="repeat" description="ANK" evidence="2">
    <location>
        <begin position="85"/>
        <end position="117"/>
    </location>
</feature>
<accession>A0A7I8W3V9</accession>
<dbReference type="SUPFAM" id="SSF48403">
    <property type="entry name" value="Ankyrin repeat"/>
    <property type="match status" value="1"/>
</dbReference>